<accession>A0A182WQC6</accession>
<dbReference type="AlphaFoldDB" id="A0A182WQC6"/>
<sequence>MEQRNCALMCGEIVVSMKDHTQYTRRALS</sequence>
<keyword evidence="2" id="KW-1185">Reference proteome</keyword>
<protein>
    <submittedName>
        <fullName evidence="1">Uncharacterized protein</fullName>
    </submittedName>
</protein>
<dbReference type="Proteomes" id="UP000075920">
    <property type="component" value="Unassembled WGS sequence"/>
</dbReference>
<proteinExistence type="predicted"/>
<dbReference type="VEuPathDB" id="VectorBase:AMIN014851"/>
<reference evidence="1" key="2">
    <citation type="submission" date="2020-05" db="UniProtKB">
        <authorList>
            <consortium name="EnsemblMetazoa"/>
        </authorList>
    </citation>
    <scope>IDENTIFICATION</scope>
    <source>
        <strain evidence="1">MINIMUS1</strain>
    </source>
</reference>
<organism evidence="1 2">
    <name type="scientific">Anopheles minimus</name>
    <dbReference type="NCBI Taxonomy" id="112268"/>
    <lineage>
        <taxon>Eukaryota</taxon>
        <taxon>Metazoa</taxon>
        <taxon>Ecdysozoa</taxon>
        <taxon>Arthropoda</taxon>
        <taxon>Hexapoda</taxon>
        <taxon>Insecta</taxon>
        <taxon>Pterygota</taxon>
        <taxon>Neoptera</taxon>
        <taxon>Endopterygota</taxon>
        <taxon>Diptera</taxon>
        <taxon>Nematocera</taxon>
        <taxon>Culicoidea</taxon>
        <taxon>Culicidae</taxon>
        <taxon>Anophelinae</taxon>
        <taxon>Anopheles</taxon>
    </lineage>
</organism>
<evidence type="ECO:0000313" key="2">
    <source>
        <dbReference type="Proteomes" id="UP000075920"/>
    </source>
</evidence>
<evidence type="ECO:0000313" key="1">
    <source>
        <dbReference type="EnsemblMetazoa" id="AMIN014851-PA"/>
    </source>
</evidence>
<dbReference type="EnsemblMetazoa" id="AMIN014851-RA">
    <property type="protein sequence ID" value="AMIN014851-PA"/>
    <property type="gene ID" value="AMIN014851"/>
</dbReference>
<name>A0A182WQC6_9DIPT</name>
<reference evidence="2" key="1">
    <citation type="submission" date="2013-03" db="EMBL/GenBank/DDBJ databases">
        <title>The Genome Sequence of Anopheles minimus MINIMUS1.</title>
        <authorList>
            <consortium name="The Broad Institute Genomics Platform"/>
            <person name="Neafsey D.E."/>
            <person name="Walton C."/>
            <person name="Walker B."/>
            <person name="Young S.K."/>
            <person name="Zeng Q."/>
            <person name="Gargeya S."/>
            <person name="Fitzgerald M."/>
            <person name="Haas B."/>
            <person name="Abouelleil A."/>
            <person name="Allen A.W."/>
            <person name="Alvarado L."/>
            <person name="Arachchi H.M."/>
            <person name="Berlin A.M."/>
            <person name="Chapman S.B."/>
            <person name="Gainer-Dewar J."/>
            <person name="Goldberg J."/>
            <person name="Griggs A."/>
            <person name="Gujja S."/>
            <person name="Hansen M."/>
            <person name="Howarth C."/>
            <person name="Imamovic A."/>
            <person name="Ireland A."/>
            <person name="Larimer J."/>
            <person name="McCowan C."/>
            <person name="Murphy C."/>
            <person name="Pearson M."/>
            <person name="Poon T.W."/>
            <person name="Priest M."/>
            <person name="Roberts A."/>
            <person name="Saif S."/>
            <person name="Shea T."/>
            <person name="Sisk P."/>
            <person name="Sykes S."/>
            <person name="Wortman J."/>
            <person name="Nusbaum C."/>
            <person name="Birren B."/>
        </authorList>
    </citation>
    <scope>NUCLEOTIDE SEQUENCE [LARGE SCALE GENOMIC DNA]</scope>
    <source>
        <strain evidence="2">MINIMUS1</strain>
    </source>
</reference>